<feature type="domain" description="Thioredoxin" evidence="9">
    <location>
        <begin position="603"/>
        <end position="731"/>
    </location>
</feature>
<keyword evidence="8" id="KW-0732">Signal</keyword>
<evidence type="ECO:0000256" key="2">
    <source>
        <dbReference type="ARBA" id="ARBA00022475"/>
    </source>
</evidence>
<dbReference type="InterPro" id="IPR003834">
    <property type="entry name" value="Cyt_c_assmbl_TM_dom"/>
</dbReference>
<dbReference type="SUPFAM" id="SSF52833">
    <property type="entry name" value="Thioredoxin-like"/>
    <property type="match status" value="1"/>
</dbReference>
<feature type="transmembrane region" description="Helical" evidence="7">
    <location>
        <begin position="517"/>
        <end position="538"/>
    </location>
</feature>
<feature type="transmembrane region" description="Helical" evidence="7">
    <location>
        <begin position="577"/>
        <end position="598"/>
    </location>
</feature>
<evidence type="ECO:0000259" key="9">
    <source>
        <dbReference type="PROSITE" id="PS51352"/>
    </source>
</evidence>
<feature type="transmembrane region" description="Helical" evidence="7">
    <location>
        <begin position="544"/>
        <end position="565"/>
    </location>
</feature>
<dbReference type="AlphaFoldDB" id="A0A2T9J1V1"/>
<dbReference type="InterPro" id="IPR036249">
    <property type="entry name" value="Thioredoxin-like_sf"/>
</dbReference>
<evidence type="ECO:0000256" key="4">
    <source>
        <dbReference type="ARBA" id="ARBA00022748"/>
    </source>
</evidence>
<accession>A0A2T9J1V1</accession>
<comment type="caution">
    <text evidence="10">The sequence shown here is derived from an EMBL/GenBank/DDBJ whole genome shotgun (WGS) entry which is preliminary data.</text>
</comment>
<evidence type="ECO:0000256" key="5">
    <source>
        <dbReference type="ARBA" id="ARBA00022989"/>
    </source>
</evidence>
<dbReference type="InterPro" id="IPR013766">
    <property type="entry name" value="Thioredoxin_domain"/>
</dbReference>
<dbReference type="PROSITE" id="PS51352">
    <property type="entry name" value="THIOREDOXIN_2"/>
    <property type="match status" value="1"/>
</dbReference>
<feature type="transmembrane region" description="Helical" evidence="7">
    <location>
        <begin position="366"/>
        <end position="387"/>
    </location>
</feature>
<dbReference type="PANTHER" id="PTHR32234">
    <property type="entry name" value="THIOL:DISULFIDE INTERCHANGE PROTEIN DSBD"/>
    <property type="match status" value="1"/>
</dbReference>
<dbReference type="Pfam" id="PF02683">
    <property type="entry name" value="DsbD_TM"/>
    <property type="match status" value="1"/>
</dbReference>
<dbReference type="InterPro" id="IPR028250">
    <property type="entry name" value="DsbDN"/>
</dbReference>
<dbReference type="GO" id="GO:0005886">
    <property type="term" value="C:plasma membrane"/>
    <property type="evidence" value="ECO:0007669"/>
    <property type="project" value="UniProtKB-SubCell"/>
</dbReference>
<gene>
    <name evidence="10" type="ORF">DDF65_20890</name>
</gene>
<keyword evidence="5 7" id="KW-1133">Transmembrane helix</keyword>
<feature type="signal peptide" evidence="8">
    <location>
        <begin position="1"/>
        <end position="26"/>
    </location>
</feature>
<keyword evidence="4" id="KW-0201">Cytochrome c-type biogenesis</keyword>
<comment type="subcellular location">
    <subcellularLocation>
        <location evidence="1">Cell membrane</location>
        <topology evidence="1">Multi-pass membrane protein</topology>
    </subcellularLocation>
</comment>
<dbReference type="GO" id="GO:0017004">
    <property type="term" value="P:cytochrome complex assembly"/>
    <property type="evidence" value="ECO:0007669"/>
    <property type="project" value="UniProtKB-KW"/>
</dbReference>
<evidence type="ECO:0000256" key="1">
    <source>
        <dbReference type="ARBA" id="ARBA00004651"/>
    </source>
</evidence>
<dbReference type="GO" id="GO:0045454">
    <property type="term" value="P:cell redox homeostasis"/>
    <property type="evidence" value="ECO:0007669"/>
    <property type="project" value="TreeGrafter"/>
</dbReference>
<dbReference type="Gene3D" id="3.40.30.10">
    <property type="entry name" value="Glutaredoxin"/>
    <property type="match status" value="1"/>
</dbReference>
<dbReference type="Pfam" id="PF13899">
    <property type="entry name" value="Thioredoxin_7"/>
    <property type="match status" value="1"/>
</dbReference>
<keyword evidence="11" id="KW-1185">Reference proteome</keyword>
<evidence type="ECO:0000256" key="8">
    <source>
        <dbReference type="SAM" id="SignalP"/>
    </source>
</evidence>
<feature type="transmembrane region" description="Helical" evidence="7">
    <location>
        <begin position="442"/>
        <end position="466"/>
    </location>
</feature>
<feature type="transmembrane region" description="Helical" evidence="7">
    <location>
        <begin position="478"/>
        <end position="505"/>
    </location>
</feature>
<feature type="transmembrane region" description="Helical" evidence="7">
    <location>
        <begin position="323"/>
        <end position="345"/>
    </location>
</feature>
<dbReference type="RefSeq" id="WP_116569495.1">
    <property type="nucleotide sequence ID" value="NZ_QDKP01000058.1"/>
</dbReference>
<keyword evidence="6 7" id="KW-0472">Membrane</keyword>
<organism evidence="10 11">
    <name type="scientific">Caulobacter radicis</name>
    <dbReference type="NCBI Taxonomy" id="2172650"/>
    <lineage>
        <taxon>Bacteria</taxon>
        <taxon>Pseudomonadati</taxon>
        <taxon>Pseudomonadota</taxon>
        <taxon>Alphaproteobacteria</taxon>
        <taxon>Caulobacterales</taxon>
        <taxon>Caulobacteraceae</taxon>
        <taxon>Caulobacter</taxon>
    </lineage>
</organism>
<feature type="chain" id="PRO_5015451120" evidence="8">
    <location>
        <begin position="27"/>
        <end position="732"/>
    </location>
</feature>
<evidence type="ECO:0000256" key="7">
    <source>
        <dbReference type="SAM" id="Phobius"/>
    </source>
</evidence>
<feature type="transmembrane region" description="Helical" evidence="7">
    <location>
        <begin position="407"/>
        <end position="430"/>
    </location>
</feature>
<dbReference type="GO" id="GO:0015035">
    <property type="term" value="F:protein-disulfide reductase activity"/>
    <property type="evidence" value="ECO:0007669"/>
    <property type="project" value="TreeGrafter"/>
</dbReference>
<sequence length="732" mass="73776">MLLRRLFAAVLAPLALLAAAASPARAEVVKTGHIEVELVSQEAAAVPGSTVFVALRQKIQTHWHTYWRNPGDAGDATKIVWTLPAGWTAGDIVWPTPERVRVGPLQDYAYSGEVLLPVPITVPASAKPGQTVTLKAAAAFLVCEEICVPEDAVVTLSLPVVAGPAKPDPKWGETVAQVLAAAPKPAGLKATWKKDGETLKLSVTGAALKGADFADAYFFPYSGKAIDHAAPQAIERGAEGLTLSLTAGFDFGPEATEAPTELSGVLALKGGSYEITATPGETPAGSVGLGSLPAAGAGSTGGAQASGGTGSVGSASGVGGLPVALLFAFLGGLILNLMPCVFPVLSLKAASLAAHAHDPGKTRVQGLAFLAGVVATFLALAGLLIAVRAGGQAVGWGFQLQSPAVVAVLSLLMLLVALNLSGVFEVGAAVQGAAGGVSAGSGLAGAFMTGALAVIVAAPCTAPFMAGALGFALTQPPAFALLVFLALALGFAAPFVILAFAPGLLKKLPRPGAWMDVLKHALAFPMYGAAAWLVWVFSQQAGGVALALLLAAAVLVSFAAWAYGLGETRRFAGKTPLVAFGFALAGLAGGVLLTIGALKAPVPAAGAQVAEAAGPGLAAEPWSPERVAALQAEGKVVMVDFTADWCVTCKVNEKTALAGPRLADAFKAQNAVLLKADWTRRDAAIAAALAEHGRAGVPLYLVYPKGAGAPVILPQLLTEGLVIEAVEKAAKG</sequence>
<dbReference type="CDD" id="cd02953">
    <property type="entry name" value="DsbDgamma"/>
    <property type="match status" value="1"/>
</dbReference>
<keyword evidence="3 7" id="KW-0812">Transmembrane</keyword>
<name>A0A2T9J1V1_9CAUL</name>
<dbReference type="EMBL" id="QDKP01000058">
    <property type="protein sequence ID" value="PVM74060.1"/>
    <property type="molecule type" value="Genomic_DNA"/>
</dbReference>
<proteinExistence type="predicted"/>
<evidence type="ECO:0000256" key="6">
    <source>
        <dbReference type="ARBA" id="ARBA00023136"/>
    </source>
</evidence>
<dbReference type="InterPro" id="IPR035671">
    <property type="entry name" value="DsbD_gamma"/>
</dbReference>
<dbReference type="Proteomes" id="UP000244913">
    <property type="component" value="Unassembled WGS sequence"/>
</dbReference>
<reference evidence="10 11" key="1">
    <citation type="submission" date="2018-04" db="EMBL/GenBank/DDBJ databases">
        <title>The genome sequence of Caulobacter sp. 736.</title>
        <authorList>
            <person name="Gao J."/>
            <person name="Sun J."/>
        </authorList>
    </citation>
    <scope>NUCLEOTIDE SEQUENCE [LARGE SCALE GENOMIC DNA]</scope>
    <source>
        <strain evidence="10 11">736</strain>
    </source>
</reference>
<dbReference type="Pfam" id="PF11412">
    <property type="entry name" value="DsbD_N"/>
    <property type="match status" value="1"/>
</dbReference>
<keyword evidence="2" id="KW-1003">Cell membrane</keyword>
<dbReference type="PANTHER" id="PTHR32234:SF3">
    <property type="entry name" value="SUPPRESSION OF COPPER SENSITIVITY PROTEIN"/>
    <property type="match status" value="1"/>
</dbReference>
<evidence type="ECO:0000256" key="3">
    <source>
        <dbReference type="ARBA" id="ARBA00022692"/>
    </source>
</evidence>
<evidence type="ECO:0000313" key="11">
    <source>
        <dbReference type="Proteomes" id="UP000244913"/>
    </source>
</evidence>
<protein>
    <submittedName>
        <fullName evidence="10">Thiol:disulfide interchange protein</fullName>
    </submittedName>
</protein>
<evidence type="ECO:0000313" key="10">
    <source>
        <dbReference type="EMBL" id="PVM74060.1"/>
    </source>
</evidence>